<sequence>DGALAIGAERGDEQCYPSADIRRRHGDAVQLLVAVEADNSSAVRVAQDNLGAHVDELVHEEQARLKHLLVNEHRALGLRGYHEDNAQQV</sequence>
<reference evidence="1" key="1">
    <citation type="journal article" date="2019" name="Sci. Rep.">
        <title>Draft genome of Tanacetum cinerariifolium, the natural source of mosquito coil.</title>
        <authorList>
            <person name="Yamashiro T."/>
            <person name="Shiraishi A."/>
            <person name="Satake H."/>
            <person name="Nakayama K."/>
        </authorList>
    </citation>
    <scope>NUCLEOTIDE SEQUENCE</scope>
</reference>
<dbReference type="AlphaFoldDB" id="A0A699X4T4"/>
<feature type="non-terminal residue" evidence="1">
    <location>
        <position position="89"/>
    </location>
</feature>
<evidence type="ECO:0000313" key="1">
    <source>
        <dbReference type="EMBL" id="GFD53480.1"/>
    </source>
</evidence>
<dbReference type="EMBL" id="BKCJ011794785">
    <property type="protein sequence ID" value="GFD53480.1"/>
    <property type="molecule type" value="Genomic_DNA"/>
</dbReference>
<proteinExistence type="predicted"/>
<protein>
    <submittedName>
        <fullName evidence="1">Uncharacterized protein</fullName>
    </submittedName>
</protein>
<organism evidence="1">
    <name type="scientific">Tanacetum cinerariifolium</name>
    <name type="common">Dalmatian daisy</name>
    <name type="synonym">Chrysanthemum cinerariifolium</name>
    <dbReference type="NCBI Taxonomy" id="118510"/>
    <lineage>
        <taxon>Eukaryota</taxon>
        <taxon>Viridiplantae</taxon>
        <taxon>Streptophyta</taxon>
        <taxon>Embryophyta</taxon>
        <taxon>Tracheophyta</taxon>
        <taxon>Spermatophyta</taxon>
        <taxon>Magnoliopsida</taxon>
        <taxon>eudicotyledons</taxon>
        <taxon>Gunneridae</taxon>
        <taxon>Pentapetalae</taxon>
        <taxon>asterids</taxon>
        <taxon>campanulids</taxon>
        <taxon>Asterales</taxon>
        <taxon>Asteraceae</taxon>
        <taxon>Asteroideae</taxon>
        <taxon>Anthemideae</taxon>
        <taxon>Anthemidinae</taxon>
        <taxon>Tanacetum</taxon>
    </lineage>
</organism>
<feature type="non-terminal residue" evidence="1">
    <location>
        <position position="1"/>
    </location>
</feature>
<gene>
    <name evidence="1" type="ORF">Tci_925449</name>
</gene>
<comment type="caution">
    <text evidence="1">The sequence shown here is derived from an EMBL/GenBank/DDBJ whole genome shotgun (WGS) entry which is preliminary data.</text>
</comment>
<name>A0A699X4T4_TANCI</name>
<accession>A0A699X4T4</accession>